<protein>
    <submittedName>
        <fullName evidence="1">Uncharacterized protein</fullName>
    </submittedName>
</protein>
<proteinExistence type="predicted"/>
<reference evidence="1" key="1">
    <citation type="submission" date="2018-02" db="EMBL/GenBank/DDBJ databases">
        <title>Rhizophora mucronata_Transcriptome.</title>
        <authorList>
            <person name="Meera S.P."/>
            <person name="Sreeshan A."/>
            <person name="Augustine A."/>
        </authorList>
    </citation>
    <scope>NUCLEOTIDE SEQUENCE</scope>
    <source>
        <tissue evidence="1">Leaf</tissue>
    </source>
</reference>
<sequence>MQLLTARNFTMMGKMEQFKHEKTIGVYVLCFRI</sequence>
<name>A0A2P2P4P2_RHIMU</name>
<accession>A0A2P2P4P2</accession>
<organism evidence="1">
    <name type="scientific">Rhizophora mucronata</name>
    <name type="common">Asiatic mangrove</name>
    <dbReference type="NCBI Taxonomy" id="61149"/>
    <lineage>
        <taxon>Eukaryota</taxon>
        <taxon>Viridiplantae</taxon>
        <taxon>Streptophyta</taxon>
        <taxon>Embryophyta</taxon>
        <taxon>Tracheophyta</taxon>
        <taxon>Spermatophyta</taxon>
        <taxon>Magnoliopsida</taxon>
        <taxon>eudicotyledons</taxon>
        <taxon>Gunneridae</taxon>
        <taxon>Pentapetalae</taxon>
        <taxon>rosids</taxon>
        <taxon>fabids</taxon>
        <taxon>Malpighiales</taxon>
        <taxon>Rhizophoraceae</taxon>
        <taxon>Rhizophora</taxon>
    </lineage>
</organism>
<dbReference type="EMBL" id="GGEC01069231">
    <property type="protein sequence ID" value="MBX49715.1"/>
    <property type="molecule type" value="Transcribed_RNA"/>
</dbReference>
<dbReference type="AlphaFoldDB" id="A0A2P2P4P2"/>
<evidence type="ECO:0000313" key="1">
    <source>
        <dbReference type="EMBL" id="MBX49715.1"/>
    </source>
</evidence>